<evidence type="ECO:0000256" key="1">
    <source>
        <dbReference type="SAM" id="Coils"/>
    </source>
</evidence>
<evidence type="ECO:0000256" key="2">
    <source>
        <dbReference type="SAM" id="MobiDB-lite"/>
    </source>
</evidence>
<evidence type="ECO:0000313" key="3">
    <source>
        <dbReference type="EMBL" id="UWX62777.1"/>
    </source>
</evidence>
<keyword evidence="1" id="KW-0175">Coiled coil</keyword>
<reference evidence="3" key="1">
    <citation type="submission" date="2022-09" db="EMBL/GenBank/DDBJ databases">
        <title>genome sequence of Deinococcus rubellus.</title>
        <authorList>
            <person name="Srinivasan S."/>
        </authorList>
    </citation>
    <scope>NUCLEOTIDE SEQUENCE</scope>
    <source>
        <strain evidence="3">Ant6</strain>
    </source>
</reference>
<name>A0ABY5YCJ7_9DEIO</name>
<feature type="compositionally biased region" description="Low complexity" evidence="2">
    <location>
        <begin position="189"/>
        <end position="200"/>
    </location>
</feature>
<dbReference type="Gene3D" id="1.10.287.1490">
    <property type="match status" value="1"/>
</dbReference>
<feature type="coiled-coil region" evidence="1">
    <location>
        <begin position="60"/>
        <end position="87"/>
    </location>
</feature>
<gene>
    <name evidence="3" type="ORF">N0D28_08320</name>
</gene>
<evidence type="ECO:0000313" key="4">
    <source>
        <dbReference type="Proteomes" id="UP001060261"/>
    </source>
</evidence>
<dbReference type="Proteomes" id="UP001060261">
    <property type="component" value="Chromosome"/>
</dbReference>
<sequence>MTNIPGAYAYEGKSYGPFSATNKKGFVEVPAELAASLNLPLHESELDPAQDEIQPEGADIQELLDANHSLKADLDKANSELALLQDIRGGQGNIIQGYITEVADLKAKLDSTHEGAAQLGAARNAVQAELESTQSDFIRYQNDLPGLKARVAELEAGAAAEPESVLDASAPDDHGVAKPDAINPPPEASKPAKPAKGGAK</sequence>
<dbReference type="RefSeq" id="WP_260559072.1">
    <property type="nucleotide sequence ID" value="NZ_BAABEC010000059.1"/>
</dbReference>
<keyword evidence="4" id="KW-1185">Reference proteome</keyword>
<dbReference type="EMBL" id="CP104213">
    <property type="protein sequence ID" value="UWX62777.1"/>
    <property type="molecule type" value="Genomic_DNA"/>
</dbReference>
<protein>
    <submittedName>
        <fullName evidence="3">Uncharacterized protein</fullName>
    </submittedName>
</protein>
<proteinExistence type="predicted"/>
<organism evidence="3 4">
    <name type="scientific">Deinococcus rubellus</name>
    <dbReference type="NCBI Taxonomy" id="1889240"/>
    <lineage>
        <taxon>Bacteria</taxon>
        <taxon>Thermotogati</taxon>
        <taxon>Deinococcota</taxon>
        <taxon>Deinococci</taxon>
        <taxon>Deinococcales</taxon>
        <taxon>Deinococcaceae</taxon>
        <taxon>Deinococcus</taxon>
    </lineage>
</organism>
<feature type="region of interest" description="Disordered" evidence="2">
    <location>
        <begin position="156"/>
        <end position="200"/>
    </location>
</feature>
<accession>A0ABY5YCJ7</accession>